<accession>A0A7J6AKN1</accession>
<dbReference type="GO" id="GO:0006508">
    <property type="term" value="P:proteolysis"/>
    <property type="evidence" value="ECO:0007669"/>
    <property type="project" value="InterPro"/>
</dbReference>
<comment type="subcellular location">
    <subcellularLocation>
        <location evidence="1">Secreted</location>
        <location evidence="1">Extracellular space</location>
    </subcellularLocation>
</comment>
<dbReference type="PANTHER" id="PTHR24271:SF87">
    <property type="entry name" value="ARGININE ESTERASE-LIKE-RELATED"/>
    <property type="match status" value="1"/>
</dbReference>
<dbReference type="FunFam" id="2.40.10.10:FF:000005">
    <property type="entry name" value="Serine protease 37"/>
    <property type="match status" value="1"/>
</dbReference>
<keyword evidence="3" id="KW-1015">Disulfide bond</keyword>
<dbReference type="CDD" id="cd00190">
    <property type="entry name" value="Tryp_SPc"/>
    <property type="match status" value="1"/>
</dbReference>
<dbReference type="PROSITE" id="PS00134">
    <property type="entry name" value="TRYPSIN_HIS"/>
    <property type="match status" value="1"/>
</dbReference>
<dbReference type="PRINTS" id="PR00722">
    <property type="entry name" value="CHYMOTRYPSIN"/>
</dbReference>
<evidence type="ECO:0000256" key="4">
    <source>
        <dbReference type="ARBA" id="ARBA00036320"/>
    </source>
</evidence>
<gene>
    <name evidence="8" type="ORF">AMELA_G00137650</name>
</gene>
<evidence type="ECO:0000256" key="6">
    <source>
        <dbReference type="SAM" id="SignalP"/>
    </source>
</evidence>
<proteinExistence type="predicted"/>
<dbReference type="Pfam" id="PF00089">
    <property type="entry name" value="Trypsin"/>
    <property type="match status" value="1"/>
</dbReference>
<reference evidence="8 9" key="1">
    <citation type="submission" date="2020-02" db="EMBL/GenBank/DDBJ databases">
        <title>A chromosome-scale genome assembly of the black bullhead catfish (Ameiurus melas).</title>
        <authorList>
            <person name="Wen M."/>
            <person name="Zham M."/>
            <person name="Cabau C."/>
            <person name="Klopp C."/>
            <person name="Donnadieu C."/>
            <person name="Roques C."/>
            <person name="Bouchez O."/>
            <person name="Lampietro C."/>
            <person name="Jouanno E."/>
            <person name="Herpin A."/>
            <person name="Louis A."/>
            <person name="Berthelot C."/>
            <person name="Parey E."/>
            <person name="Roest-Crollius H."/>
            <person name="Braasch I."/>
            <person name="Postlethwait J."/>
            <person name="Robinson-Rechavi M."/>
            <person name="Echchiki A."/>
            <person name="Begum T."/>
            <person name="Montfort J."/>
            <person name="Schartl M."/>
            <person name="Bobe J."/>
            <person name="Guiguen Y."/>
        </authorList>
    </citation>
    <scope>NUCLEOTIDE SEQUENCE [LARGE SCALE GENOMIC DNA]</scope>
    <source>
        <strain evidence="8">M_S1</strain>
        <tissue evidence="8">Blood</tissue>
    </source>
</reference>
<dbReference type="InterPro" id="IPR001314">
    <property type="entry name" value="Peptidase_S1A"/>
</dbReference>
<evidence type="ECO:0000256" key="2">
    <source>
        <dbReference type="ARBA" id="ARBA00023145"/>
    </source>
</evidence>
<dbReference type="Proteomes" id="UP000593565">
    <property type="component" value="Unassembled WGS sequence"/>
</dbReference>
<evidence type="ECO:0000259" key="7">
    <source>
        <dbReference type="PROSITE" id="PS50240"/>
    </source>
</evidence>
<name>A0A7J6AKN1_AMEME</name>
<keyword evidence="6" id="KW-0732">Signal</keyword>
<dbReference type="SMART" id="SM00020">
    <property type="entry name" value="Tryp_SPc"/>
    <property type="match status" value="1"/>
</dbReference>
<dbReference type="PANTHER" id="PTHR24271">
    <property type="entry name" value="KALLIKREIN-RELATED"/>
    <property type="match status" value="1"/>
</dbReference>
<dbReference type="InterPro" id="IPR018114">
    <property type="entry name" value="TRYPSIN_HIS"/>
</dbReference>
<evidence type="ECO:0000256" key="5">
    <source>
        <dbReference type="ARBA" id="ARBA00038868"/>
    </source>
</evidence>
<dbReference type="PROSITE" id="PS50240">
    <property type="entry name" value="TRYPSIN_DOM"/>
    <property type="match status" value="1"/>
</dbReference>
<evidence type="ECO:0000313" key="9">
    <source>
        <dbReference type="Proteomes" id="UP000593565"/>
    </source>
</evidence>
<dbReference type="InterPro" id="IPR001254">
    <property type="entry name" value="Trypsin_dom"/>
</dbReference>
<protein>
    <recommendedName>
        <fullName evidence="5">trypsin</fullName>
        <ecNumber evidence="5">3.4.21.4</ecNumber>
    </recommendedName>
</protein>
<dbReference type="Gene3D" id="2.40.10.10">
    <property type="entry name" value="Trypsin-like serine proteases"/>
    <property type="match status" value="2"/>
</dbReference>
<dbReference type="SUPFAM" id="SSF50494">
    <property type="entry name" value="Trypsin-like serine proteases"/>
    <property type="match status" value="1"/>
</dbReference>
<evidence type="ECO:0000256" key="3">
    <source>
        <dbReference type="ARBA" id="ARBA00023157"/>
    </source>
</evidence>
<dbReference type="InterPro" id="IPR009003">
    <property type="entry name" value="Peptidase_S1_PA"/>
</dbReference>
<feature type="chain" id="PRO_5029757156" description="trypsin" evidence="6">
    <location>
        <begin position="39"/>
        <end position="229"/>
    </location>
</feature>
<comment type="catalytic activity">
    <reaction evidence="4">
        <text>Preferential cleavage: Arg-|-Xaa, Lys-|-Xaa.</text>
        <dbReference type="EC" id="3.4.21.4"/>
    </reaction>
</comment>
<dbReference type="EC" id="3.4.21.4" evidence="5"/>
<sequence>MSLCARCTCLSLLGKMKALHILLLTAAFSIHTFKATHGEEIINGKKAKKNSLQFMASVQLNNKHRCGGFLISPSYVLTAAHCGTDNLSVVLGTQNIDEKRNKLSRYPVKSMHIHPSYKNPRYGSDIMLLKFSGKVNLNKDLKVIKISSNRKHVKPNTKCQVAGWGKTENQSMEATEPKVEHARVILVGLWCAVVLQWASCPSTLTTIVTIQMCQMSTLRFQLTQTGLTK</sequence>
<dbReference type="GO" id="GO:0004252">
    <property type="term" value="F:serine-type endopeptidase activity"/>
    <property type="evidence" value="ECO:0007669"/>
    <property type="project" value="UniProtKB-EC"/>
</dbReference>
<comment type="caution">
    <text evidence="8">The sequence shown here is derived from an EMBL/GenBank/DDBJ whole genome shotgun (WGS) entry which is preliminary data.</text>
</comment>
<keyword evidence="9" id="KW-1185">Reference proteome</keyword>
<dbReference type="InterPro" id="IPR043504">
    <property type="entry name" value="Peptidase_S1_PA_chymotrypsin"/>
</dbReference>
<evidence type="ECO:0000313" key="8">
    <source>
        <dbReference type="EMBL" id="KAF4083230.1"/>
    </source>
</evidence>
<dbReference type="AlphaFoldDB" id="A0A7J6AKN1"/>
<dbReference type="EMBL" id="JAAGNN010000011">
    <property type="protein sequence ID" value="KAF4083230.1"/>
    <property type="molecule type" value="Genomic_DNA"/>
</dbReference>
<feature type="signal peptide" evidence="6">
    <location>
        <begin position="1"/>
        <end position="38"/>
    </location>
</feature>
<feature type="domain" description="Peptidase S1" evidence="7">
    <location>
        <begin position="41"/>
        <end position="214"/>
    </location>
</feature>
<keyword evidence="2" id="KW-0865">Zymogen</keyword>
<dbReference type="GO" id="GO:0005576">
    <property type="term" value="C:extracellular region"/>
    <property type="evidence" value="ECO:0007669"/>
    <property type="project" value="UniProtKB-SubCell"/>
</dbReference>
<evidence type="ECO:0000256" key="1">
    <source>
        <dbReference type="ARBA" id="ARBA00004239"/>
    </source>
</evidence>
<organism evidence="8 9">
    <name type="scientific">Ameiurus melas</name>
    <name type="common">Black bullhead</name>
    <name type="synonym">Silurus melas</name>
    <dbReference type="NCBI Taxonomy" id="219545"/>
    <lineage>
        <taxon>Eukaryota</taxon>
        <taxon>Metazoa</taxon>
        <taxon>Chordata</taxon>
        <taxon>Craniata</taxon>
        <taxon>Vertebrata</taxon>
        <taxon>Euteleostomi</taxon>
        <taxon>Actinopterygii</taxon>
        <taxon>Neopterygii</taxon>
        <taxon>Teleostei</taxon>
        <taxon>Ostariophysi</taxon>
        <taxon>Siluriformes</taxon>
        <taxon>Ictaluridae</taxon>
        <taxon>Ameiurus</taxon>
    </lineage>
</organism>